<feature type="region of interest" description="Disordered" evidence="1">
    <location>
        <begin position="191"/>
        <end position="255"/>
    </location>
</feature>
<feature type="compositionally biased region" description="Basic residues" evidence="1">
    <location>
        <begin position="212"/>
        <end position="226"/>
    </location>
</feature>
<sequence>MRGRGERDIPDKNPLTSGIDKIDVKHVYTEVTFAIGSQFIRHALDYSEPIADLQGNKIPAKGDMSVNMWYVRFTYCPQGGSVVHALTQYEVPLPRIFACGNHPFPPPTHSSATLYSPRITHIGSQDLDRLACPPPTKATQVQTPAGSIRIFACGDDAVGRGVSRGSPVFPVISFRRRRSILTSIALIGSQDLGQGGPSMSAALHASGGLPASRRRVTRGRYGRRPRPPADPGSRDLSPPDRTPHTGHACIEPACV</sequence>
<reference evidence="2 3" key="1">
    <citation type="submission" date="2023-02" db="EMBL/GenBank/DDBJ databases">
        <title>LHISI_Scaffold_Assembly.</title>
        <authorList>
            <person name="Stuart O.P."/>
            <person name="Cleave R."/>
            <person name="Magrath M.J.L."/>
            <person name="Mikheyev A.S."/>
        </authorList>
    </citation>
    <scope>NUCLEOTIDE SEQUENCE [LARGE SCALE GENOMIC DNA]</scope>
    <source>
        <strain evidence="2">Daus_M_001</strain>
        <tissue evidence="2">Leg muscle</tissue>
    </source>
</reference>
<keyword evidence="3" id="KW-1185">Reference proteome</keyword>
<dbReference type="Proteomes" id="UP001159363">
    <property type="component" value="Chromosome 4"/>
</dbReference>
<evidence type="ECO:0000256" key="1">
    <source>
        <dbReference type="SAM" id="MobiDB-lite"/>
    </source>
</evidence>
<evidence type="ECO:0000313" key="2">
    <source>
        <dbReference type="EMBL" id="KAJ8882324.1"/>
    </source>
</evidence>
<proteinExistence type="predicted"/>
<name>A0ABQ9HDI4_9NEOP</name>
<dbReference type="EMBL" id="JARBHB010000005">
    <property type="protein sequence ID" value="KAJ8882324.1"/>
    <property type="molecule type" value="Genomic_DNA"/>
</dbReference>
<evidence type="ECO:0000313" key="3">
    <source>
        <dbReference type="Proteomes" id="UP001159363"/>
    </source>
</evidence>
<accession>A0ABQ9HDI4</accession>
<protein>
    <submittedName>
        <fullName evidence="2">Uncharacterized protein</fullName>
    </submittedName>
</protein>
<organism evidence="2 3">
    <name type="scientific">Dryococelus australis</name>
    <dbReference type="NCBI Taxonomy" id="614101"/>
    <lineage>
        <taxon>Eukaryota</taxon>
        <taxon>Metazoa</taxon>
        <taxon>Ecdysozoa</taxon>
        <taxon>Arthropoda</taxon>
        <taxon>Hexapoda</taxon>
        <taxon>Insecta</taxon>
        <taxon>Pterygota</taxon>
        <taxon>Neoptera</taxon>
        <taxon>Polyneoptera</taxon>
        <taxon>Phasmatodea</taxon>
        <taxon>Verophasmatodea</taxon>
        <taxon>Anareolatae</taxon>
        <taxon>Phasmatidae</taxon>
        <taxon>Eurycanthinae</taxon>
        <taxon>Dryococelus</taxon>
    </lineage>
</organism>
<gene>
    <name evidence="2" type="ORF">PR048_014126</name>
</gene>
<comment type="caution">
    <text evidence="2">The sequence shown here is derived from an EMBL/GenBank/DDBJ whole genome shotgun (WGS) entry which is preliminary data.</text>
</comment>